<dbReference type="InterPro" id="IPR011010">
    <property type="entry name" value="DNA_brk_join_enz"/>
</dbReference>
<dbReference type="OrthoDB" id="3773913at2"/>
<feature type="domain" description="Tyr recombinase" evidence="2">
    <location>
        <begin position="268"/>
        <end position="481"/>
    </location>
</feature>
<dbReference type="SUPFAM" id="SSF56349">
    <property type="entry name" value="DNA breaking-rejoining enzymes"/>
    <property type="match status" value="1"/>
</dbReference>
<evidence type="ECO:0000313" key="4">
    <source>
        <dbReference type="Proteomes" id="UP000032545"/>
    </source>
</evidence>
<evidence type="ECO:0000256" key="1">
    <source>
        <dbReference type="ARBA" id="ARBA00023172"/>
    </source>
</evidence>
<protein>
    <recommendedName>
        <fullName evidence="2">Tyr recombinase domain-containing protein</fullName>
    </recommendedName>
</protein>
<dbReference type="Proteomes" id="UP000032545">
    <property type="component" value="Unassembled WGS sequence"/>
</dbReference>
<accession>A0A0D8BN70</accession>
<dbReference type="Gene3D" id="1.10.443.10">
    <property type="entry name" value="Intergrase catalytic core"/>
    <property type="match status" value="1"/>
</dbReference>
<evidence type="ECO:0000259" key="2">
    <source>
        <dbReference type="PROSITE" id="PS51898"/>
    </source>
</evidence>
<keyword evidence="1" id="KW-0233">DNA recombination</keyword>
<gene>
    <name evidence="3" type="ORF">FF36_00182</name>
</gene>
<name>A0A0D8BN70_9ACTN</name>
<dbReference type="InterPro" id="IPR002104">
    <property type="entry name" value="Integrase_catalytic"/>
</dbReference>
<dbReference type="GO" id="GO:0015074">
    <property type="term" value="P:DNA integration"/>
    <property type="evidence" value="ECO:0007669"/>
    <property type="project" value="InterPro"/>
</dbReference>
<reference evidence="4" key="1">
    <citation type="submission" date="2015-02" db="EMBL/GenBank/DDBJ databases">
        <title>Draft Genome of Frankia sp. CpI1-S.</title>
        <authorList>
            <person name="Oshone R.T."/>
            <person name="Ngom M."/>
            <person name="Ghodhbane-Gtari F."/>
            <person name="Gtari M."/>
            <person name="Morris K."/>
            <person name="Thomas K."/>
            <person name="Sen A."/>
            <person name="Tisa L.S."/>
        </authorList>
    </citation>
    <scope>NUCLEOTIDE SEQUENCE [LARGE SCALE GENOMIC DNA]</scope>
    <source>
        <strain evidence="4">CpI1-S</strain>
    </source>
</reference>
<evidence type="ECO:0000313" key="3">
    <source>
        <dbReference type="EMBL" id="KJE25566.1"/>
    </source>
</evidence>
<comment type="caution">
    <text evidence="3">The sequence shown here is derived from an EMBL/GenBank/DDBJ whole genome shotgun (WGS) entry which is preliminary data.</text>
</comment>
<dbReference type="GO" id="GO:0006310">
    <property type="term" value="P:DNA recombination"/>
    <property type="evidence" value="ECO:0007669"/>
    <property type="project" value="UniProtKB-KW"/>
</dbReference>
<proteinExistence type="predicted"/>
<dbReference type="AlphaFoldDB" id="A0A0D8BN70"/>
<dbReference type="EMBL" id="JYFN01000001">
    <property type="protein sequence ID" value="KJE25566.1"/>
    <property type="molecule type" value="Genomic_DNA"/>
</dbReference>
<dbReference type="PROSITE" id="PS51898">
    <property type="entry name" value="TYR_RECOMBINASE"/>
    <property type="match status" value="1"/>
</dbReference>
<dbReference type="GO" id="GO:0003677">
    <property type="term" value="F:DNA binding"/>
    <property type="evidence" value="ECO:0007669"/>
    <property type="project" value="InterPro"/>
</dbReference>
<dbReference type="InterPro" id="IPR013762">
    <property type="entry name" value="Integrase-like_cat_sf"/>
</dbReference>
<organism evidence="3 4">
    <name type="scientific">Frankia torreyi</name>
    <dbReference type="NCBI Taxonomy" id="1856"/>
    <lineage>
        <taxon>Bacteria</taxon>
        <taxon>Bacillati</taxon>
        <taxon>Actinomycetota</taxon>
        <taxon>Actinomycetes</taxon>
        <taxon>Frankiales</taxon>
        <taxon>Frankiaceae</taxon>
        <taxon>Frankia</taxon>
    </lineage>
</organism>
<dbReference type="PATRIC" id="fig|1502723.3.peg.201"/>
<keyword evidence="4" id="KW-1185">Reference proteome</keyword>
<sequence>MTTPHDAGRPHQGGRPTTFDVRIWAIKTIRNKSRPDTYQVRWRVAGRPKPNSKNFATLPLAKARHAELFAATKKGEAFDVELGVPIGEVRAALAAEVPTRPRTWLEHARDYADARWDERQAPGTRRALADALATVTPALFSERPPDEISNLVREALFGWLFQSGSRRSSTDDGTWAENPPPAKLTQAVAWLEEHTMPLPELMDPDLMRACLTLLGRKLAGGPAAPNTELRKRIAFGACLNFAVVRGDLPANPLPALDRAAPKTRDQVDRRVVVNHMQARALLEMGVRPVAPDLVAWYGGMYYGAQRPGEMQELRYPENLTLPPRGSGRWGEIVLVGNNPEMAPGWTDEGERRARELKHRAPGETREMPVPPPLVDLYWAHLDKFGTAPDGRLFRGLKGGPVTSVRHREVWAKARQRALTPAEVASPLARRPYDLRHAAVSTWLNAGVAPTQIAEWAGHSVAVLLHTYARCIVGQDEAARRRIEAALLLDAPADESMPRP</sequence>
<dbReference type="RefSeq" id="WP_044882984.1">
    <property type="nucleotide sequence ID" value="NZ_JYFN01000001.1"/>
</dbReference>
<reference evidence="3 4" key="2">
    <citation type="journal article" date="2016" name="Genome Announc.">
        <title>Permanent Draft Genome Sequences for Two Variants of Frankia sp. Strain CpI1, the First Frankia Strain Isolated from Root Nodules of Comptonia peregrina.</title>
        <authorList>
            <person name="Oshone R."/>
            <person name="Hurst S.G.IV."/>
            <person name="Abebe-Akele F."/>
            <person name="Simpson S."/>
            <person name="Morris K."/>
            <person name="Thomas W.K."/>
            <person name="Tisa L.S."/>
        </authorList>
    </citation>
    <scope>NUCLEOTIDE SEQUENCE [LARGE SCALE GENOMIC DNA]</scope>
    <source>
        <strain evidence="4">CpI1-S</strain>
    </source>
</reference>